<name>A0A7T8BA86_9SPIR</name>
<feature type="active site" evidence="1">
    <location>
        <position position="72"/>
    </location>
</feature>
<feature type="binding site" evidence="2">
    <location>
        <position position="65"/>
    </location>
    <ligand>
        <name>substrate</name>
    </ligand>
</feature>
<reference evidence="4" key="1">
    <citation type="submission" date="2021-01" db="EMBL/GenBank/DDBJ databases">
        <title>Description of Breznakiella homolactica.</title>
        <authorList>
            <person name="Song Y."/>
            <person name="Brune A."/>
        </authorList>
    </citation>
    <scope>NUCLEOTIDE SEQUENCE</scope>
    <source>
        <strain evidence="4">RmG30</strain>
    </source>
</reference>
<evidence type="ECO:0000259" key="3">
    <source>
        <dbReference type="Pfam" id="PF22636"/>
    </source>
</evidence>
<dbReference type="PANTHER" id="PTHR36934:SF1">
    <property type="entry name" value="THIOESTERASE DOMAIN-CONTAINING PROTEIN"/>
    <property type="match status" value="1"/>
</dbReference>
<dbReference type="InterPro" id="IPR054485">
    <property type="entry name" value="FlK-like_dom"/>
</dbReference>
<protein>
    <submittedName>
        <fullName evidence="4">Thioesterase family protein</fullName>
    </submittedName>
</protein>
<accession>A0A7T8BA86</accession>
<gene>
    <name evidence="4" type="ORF">JFL75_20385</name>
</gene>
<dbReference type="Pfam" id="PF22636">
    <property type="entry name" value="FlK"/>
    <property type="match status" value="1"/>
</dbReference>
<dbReference type="Gene3D" id="3.10.129.10">
    <property type="entry name" value="Hotdog Thioesterase"/>
    <property type="match status" value="1"/>
</dbReference>
<dbReference type="RefSeq" id="WP_215626563.1">
    <property type="nucleotide sequence ID" value="NZ_CP067089.2"/>
</dbReference>
<feature type="binding site" evidence="2">
    <location>
        <position position="116"/>
    </location>
    <ligand>
        <name>substrate</name>
    </ligand>
</feature>
<feature type="active site" evidence="1">
    <location>
        <position position="38"/>
    </location>
</feature>
<dbReference type="PANTHER" id="PTHR36934">
    <property type="entry name" value="BLR0278 PROTEIN"/>
    <property type="match status" value="1"/>
</dbReference>
<keyword evidence="5" id="KW-1185">Reference proteome</keyword>
<feature type="active site" evidence="1">
    <location>
        <position position="46"/>
    </location>
</feature>
<proteinExistence type="predicted"/>
<evidence type="ECO:0000256" key="2">
    <source>
        <dbReference type="PIRSR" id="PIRSR014972-2"/>
    </source>
</evidence>
<evidence type="ECO:0000313" key="4">
    <source>
        <dbReference type="EMBL" id="QQO09257.1"/>
    </source>
</evidence>
<feature type="binding site" evidence="2">
    <location>
        <position position="65"/>
    </location>
    <ligand>
        <name>CoA</name>
        <dbReference type="ChEBI" id="CHEBI:57287"/>
    </ligand>
</feature>
<dbReference type="Proteomes" id="UP000595917">
    <property type="component" value="Chromosome"/>
</dbReference>
<dbReference type="AlphaFoldDB" id="A0A7T8BA86"/>
<sequence>MDWNERIKPGIRGGKAAAAEKSSTASAMGSGSLDVYATPAMVALIEGASVAALEGLLPDGYTTVGTVLEIRHLSATPLGMRVTAAAELTEIDGRRLVFAVEASDEAGKIGEGRHERFIVETEKFMKKTGEKQRKD</sequence>
<organism evidence="4 5">
    <name type="scientific">Breznakiella homolactica</name>
    <dbReference type="NCBI Taxonomy" id="2798577"/>
    <lineage>
        <taxon>Bacteria</taxon>
        <taxon>Pseudomonadati</taxon>
        <taxon>Spirochaetota</taxon>
        <taxon>Spirochaetia</taxon>
        <taxon>Spirochaetales</taxon>
        <taxon>Breznakiellaceae</taxon>
        <taxon>Breznakiella</taxon>
    </lineage>
</organism>
<dbReference type="PIRSF" id="PIRSF014972">
    <property type="entry name" value="FlK"/>
    <property type="match status" value="1"/>
</dbReference>
<dbReference type="SUPFAM" id="SSF54637">
    <property type="entry name" value="Thioesterase/thiol ester dehydrase-isomerase"/>
    <property type="match status" value="1"/>
</dbReference>
<feature type="domain" description="Fluoroacetyl-CoA-specific thioesterase-like" evidence="3">
    <location>
        <begin position="21"/>
        <end position="122"/>
    </location>
</feature>
<dbReference type="EMBL" id="CP067089">
    <property type="protein sequence ID" value="QQO09257.1"/>
    <property type="molecule type" value="Genomic_DNA"/>
</dbReference>
<dbReference type="InterPro" id="IPR029069">
    <property type="entry name" value="HotDog_dom_sf"/>
</dbReference>
<evidence type="ECO:0000313" key="5">
    <source>
        <dbReference type="Proteomes" id="UP000595917"/>
    </source>
</evidence>
<evidence type="ECO:0000256" key="1">
    <source>
        <dbReference type="PIRSR" id="PIRSR014972-1"/>
    </source>
</evidence>
<dbReference type="InterPro" id="IPR025540">
    <property type="entry name" value="FlK"/>
</dbReference>
<dbReference type="KEGG" id="bhc:JFL75_20385"/>